<sequence length="40" mass="4822">MLVKHLPKLWKIHNSSVILDNTKKQDRVRYRSVKESGFIR</sequence>
<organism evidence="1">
    <name type="scientific">Triticum aestivum</name>
    <name type="common">Wheat</name>
    <dbReference type="NCBI Taxonomy" id="4565"/>
    <lineage>
        <taxon>Eukaryota</taxon>
        <taxon>Viridiplantae</taxon>
        <taxon>Streptophyta</taxon>
        <taxon>Embryophyta</taxon>
        <taxon>Tracheophyta</taxon>
        <taxon>Spermatophyta</taxon>
        <taxon>Magnoliopsida</taxon>
        <taxon>Liliopsida</taxon>
        <taxon>Poales</taxon>
        <taxon>Poaceae</taxon>
        <taxon>BOP clade</taxon>
        <taxon>Pooideae</taxon>
        <taxon>Triticodae</taxon>
        <taxon>Triticeae</taxon>
        <taxon>Triticinae</taxon>
        <taxon>Triticum</taxon>
    </lineage>
</organism>
<proteinExistence type="predicted"/>
<evidence type="ECO:0000313" key="2">
    <source>
        <dbReference type="Proteomes" id="UP000019116"/>
    </source>
</evidence>
<dbReference type="Gramene" id="TraesRN3B0100437500.1">
    <property type="protein sequence ID" value="TraesRN3B0100437500.1"/>
    <property type="gene ID" value="TraesRN3B0100437500"/>
</dbReference>
<dbReference type="Gramene" id="TraesPARA_EIv1.0_2054950.1">
    <property type="protein sequence ID" value="TraesPARA_EIv1.0_2054950.1.CDS1"/>
    <property type="gene ID" value="TraesPARA_EIv1.0_2054950"/>
</dbReference>
<dbReference type="Gramene" id="TraesROB_scaffold_120720_01G000100.1">
    <property type="protein sequence ID" value="TraesROB_scaffold_120720_01G000100.1"/>
    <property type="gene ID" value="TraesROB_scaffold_120720_01G000100"/>
</dbReference>
<reference evidence="1" key="1">
    <citation type="submission" date="2018-08" db="EMBL/GenBank/DDBJ databases">
        <authorList>
            <person name="Rossello M."/>
        </authorList>
    </citation>
    <scope>NUCLEOTIDE SEQUENCE [LARGE SCALE GENOMIC DNA]</scope>
    <source>
        <strain evidence="1">cv. Chinese Spring</strain>
    </source>
</reference>
<dbReference type="PaxDb" id="4565-Traes_1AL_94E56D120.1"/>
<dbReference type="Gramene" id="TraesLAC3B03G01549640.1">
    <property type="protein sequence ID" value="TraesLAC3B03G01549640.1.CDS1"/>
    <property type="gene ID" value="TraesLAC3B03G01549640"/>
</dbReference>
<dbReference type="Gramene" id="TraesJUL3B03G01620870.1">
    <property type="protein sequence ID" value="TraesJUL3B03G01620870.1.CDS1"/>
    <property type="gene ID" value="TraesJUL3B03G01620870"/>
</dbReference>
<dbReference type="Gramene" id="TraesCLE_scaffold_032797_01G000200.1">
    <property type="protein sequence ID" value="TraesCLE_scaffold_032797_01G000200.1"/>
    <property type="gene ID" value="TraesCLE_scaffold_032797_01G000200"/>
</dbReference>
<dbReference type="EnsemblPlants" id="TraesCS3B02G186800.1">
    <property type="protein sequence ID" value="TraesCS3B02G186800.1.cds1"/>
    <property type="gene ID" value="TraesCS3B02G186800"/>
</dbReference>
<dbReference type="Gramene" id="TraesROB_scaffold_007387_01G000200.1">
    <property type="protein sequence ID" value="TraesROB_scaffold_007387_01G000200.1"/>
    <property type="gene ID" value="TraesROB_scaffold_007387_01G000200"/>
</dbReference>
<dbReference type="Gramene" id="TraesCAD_scaffold_530836_01G000100.1">
    <property type="protein sequence ID" value="TraesCAD_scaffold_530836_01G000100.1"/>
    <property type="gene ID" value="TraesCAD_scaffold_530836_01G000100"/>
</dbReference>
<dbReference type="Gramene" id="TraesLDM3B03G01608270.1">
    <property type="protein sequence ID" value="TraesLDM3B03G01608270.1.CDS1"/>
    <property type="gene ID" value="TraesLDM3B03G01608270"/>
</dbReference>
<keyword evidence="2" id="KW-1185">Reference proteome</keyword>
<dbReference type="Proteomes" id="UP000019116">
    <property type="component" value="Chromosome 3B"/>
</dbReference>
<accession>A0A3B6FNV2</accession>
<dbReference type="Gramene" id="TraesRN2A0100533800.1">
    <property type="protein sequence ID" value="TraesRN2A0100533800.1"/>
    <property type="gene ID" value="TraesRN2A0100533800"/>
</dbReference>
<dbReference type="Gramene" id="TraesMAC2B03G00857540.1">
    <property type="protein sequence ID" value="TraesMAC2B03G00857540.1.CDS1"/>
    <property type="gene ID" value="TraesMAC2B03G00857540"/>
</dbReference>
<reference evidence="1" key="2">
    <citation type="submission" date="2018-10" db="UniProtKB">
        <authorList>
            <consortium name="EnsemblPlants"/>
        </authorList>
    </citation>
    <scope>IDENTIFICATION</scope>
</reference>
<dbReference type="Gramene" id="TraesCS3B03G0447300.1">
    <property type="protein sequence ID" value="TraesCS3B03G0447300.1.CDS1"/>
    <property type="gene ID" value="TraesCS3B03G0447300"/>
</dbReference>
<name>A0A3B6FNV2_WHEAT</name>
<dbReference type="AlphaFoldDB" id="A0A3B6FNV2"/>
<dbReference type="Gramene" id="TraesCLE_scaffold_065568_01G000300.1">
    <property type="protein sequence ID" value="TraesCLE_scaffold_065568_01G000300.1"/>
    <property type="gene ID" value="TraesCLE_scaffold_065568_01G000300"/>
</dbReference>
<dbReference type="Gramene" id="TraesWEE_scaffold_115943_01G000300.1">
    <property type="protein sequence ID" value="TraesWEE_scaffold_115943_01G000300.1"/>
    <property type="gene ID" value="TraesWEE_scaffold_115943_01G000300"/>
</dbReference>
<dbReference type="Gramene" id="TraesCS3B02G186800.1">
    <property type="protein sequence ID" value="TraesCS3B02G186800.1.cds1"/>
    <property type="gene ID" value="TraesCS3B02G186800"/>
</dbReference>
<protein>
    <submittedName>
        <fullName evidence="1">Uncharacterized protein</fullName>
    </submittedName>
</protein>
<evidence type="ECO:0000313" key="1">
    <source>
        <dbReference type="EnsemblPlants" id="TraesCS3B02G186800.1.cds1"/>
    </source>
</evidence>